<gene>
    <name evidence="1" type="ORF">DEJ47_04805</name>
</gene>
<accession>A0A5P2B5Z7</accession>
<evidence type="ECO:0000313" key="1">
    <source>
        <dbReference type="EMBL" id="QES25864.1"/>
    </source>
</evidence>
<evidence type="ECO:0000313" key="2">
    <source>
        <dbReference type="Proteomes" id="UP000323046"/>
    </source>
</evidence>
<dbReference type="Proteomes" id="UP000323046">
    <property type="component" value="Chromosome"/>
</dbReference>
<dbReference type="AlphaFoldDB" id="A0A5P2B5Z7"/>
<organism evidence="1 2">
    <name type="scientific">Streptomyces venezuelae</name>
    <dbReference type="NCBI Taxonomy" id="54571"/>
    <lineage>
        <taxon>Bacteria</taxon>
        <taxon>Bacillati</taxon>
        <taxon>Actinomycetota</taxon>
        <taxon>Actinomycetes</taxon>
        <taxon>Kitasatosporales</taxon>
        <taxon>Streptomycetaceae</taxon>
        <taxon>Streptomyces</taxon>
    </lineage>
</organism>
<protein>
    <submittedName>
        <fullName evidence="1">Uncharacterized protein</fullName>
    </submittedName>
</protein>
<dbReference type="EMBL" id="CP029193">
    <property type="protein sequence ID" value="QES25864.1"/>
    <property type="molecule type" value="Genomic_DNA"/>
</dbReference>
<name>A0A5P2B5Z7_STRVZ</name>
<reference evidence="1 2" key="1">
    <citation type="submission" date="2018-05" db="EMBL/GenBank/DDBJ databases">
        <title>Streptomyces venezuelae.</title>
        <authorList>
            <person name="Kim W."/>
            <person name="Lee N."/>
            <person name="Cho B.-K."/>
        </authorList>
    </citation>
    <scope>NUCLEOTIDE SEQUENCE [LARGE SCALE GENOMIC DNA]</scope>
    <source>
        <strain evidence="1 2">ATCC 14583</strain>
    </source>
</reference>
<proteinExistence type="predicted"/>
<sequence length="63" mass="6769">MKIDHCAENVIINLDLAEGGTGGHFAEAHSNLVAINWGLPEFAELARNALDTPDSKTLPEPQD</sequence>
<keyword evidence="2" id="KW-1185">Reference proteome</keyword>